<keyword evidence="8" id="KW-1185">Reference proteome</keyword>
<keyword evidence="2 5" id="KW-0812">Transmembrane</keyword>
<keyword evidence="4 5" id="KW-0472">Membrane</keyword>
<dbReference type="Pfam" id="PF01061">
    <property type="entry name" value="ABC2_membrane"/>
    <property type="match status" value="1"/>
</dbReference>
<feature type="domain" description="ABC transmembrane type-2" evidence="6">
    <location>
        <begin position="46"/>
        <end position="273"/>
    </location>
</feature>
<dbReference type="InterPro" id="IPR013525">
    <property type="entry name" value="ABC2_TM"/>
</dbReference>
<protein>
    <recommendedName>
        <fullName evidence="5">Transport permease protein</fullName>
    </recommendedName>
</protein>
<evidence type="ECO:0000313" key="8">
    <source>
        <dbReference type="Proteomes" id="UP000241639"/>
    </source>
</evidence>
<sequence>MNKAYNKEDRFHDVIYSNQRPNPPNALYSSFTFASRSLLKMKHFPEQLFDVVVFPAVVLVMFTYLFGGAIAGSANDYLQFLLSGILVMTVTQITIYSGLDVNKDINKGIFDRFRTLPIWLPSSLVGLLLVDTIRYTMACVVMVSLGLLLGFQPDGGFSGVAGAILIILVFSFCLSWVWTTFGLVARSDKSLMMASMMFLYPLTFVSNAFIDPGTLPSFLRWFVALNPISALVTAVRGLMHGTATWEQIAVVMLISLAMMLIFVPITMHLYRKKSR</sequence>
<dbReference type="GO" id="GO:0140359">
    <property type="term" value="F:ABC-type transporter activity"/>
    <property type="evidence" value="ECO:0007669"/>
    <property type="project" value="InterPro"/>
</dbReference>
<dbReference type="InterPro" id="IPR000412">
    <property type="entry name" value="ABC_2_transport"/>
</dbReference>
<feature type="transmembrane region" description="Helical" evidence="5">
    <location>
        <begin position="248"/>
        <end position="270"/>
    </location>
</feature>
<keyword evidence="5" id="KW-1003">Cell membrane</keyword>
<name>A0A2T4ZA35_9BACL</name>
<feature type="transmembrane region" description="Helical" evidence="5">
    <location>
        <begin position="191"/>
        <end position="210"/>
    </location>
</feature>
<comment type="caution">
    <text evidence="7">The sequence shown here is derived from an EMBL/GenBank/DDBJ whole genome shotgun (WGS) entry which is preliminary data.</text>
</comment>
<evidence type="ECO:0000313" key="7">
    <source>
        <dbReference type="EMBL" id="PTM58733.1"/>
    </source>
</evidence>
<dbReference type="GO" id="GO:0043190">
    <property type="term" value="C:ATP-binding cassette (ABC) transporter complex"/>
    <property type="evidence" value="ECO:0007669"/>
    <property type="project" value="InterPro"/>
</dbReference>
<comment type="subcellular location">
    <subcellularLocation>
        <location evidence="5">Cell membrane</location>
        <topology evidence="5">Multi-pass membrane protein</topology>
    </subcellularLocation>
    <subcellularLocation>
        <location evidence="1">Membrane</location>
        <topology evidence="1">Multi-pass membrane protein</topology>
    </subcellularLocation>
</comment>
<keyword evidence="5" id="KW-0813">Transport</keyword>
<dbReference type="EMBL" id="PZZP01000001">
    <property type="protein sequence ID" value="PTM58733.1"/>
    <property type="molecule type" value="Genomic_DNA"/>
</dbReference>
<dbReference type="InterPro" id="IPR047817">
    <property type="entry name" value="ABC2_TM_bact-type"/>
</dbReference>
<dbReference type="PIRSF" id="PIRSF006648">
    <property type="entry name" value="DrrB"/>
    <property type="match status" value="1"/>
</dbReference>
<feature type="transmembrane region" description="Helical" evidence="5">
    <location>
        <begin position="77"/>
        <end position="97"/>
    </location>
</feature>
<keyword evidence="3 5" id="KW-1133">Transmembrane helix</keyword>
<feature type="transmembrane region" description="Helical" evidence="5">
    <location>
        <begin position="157"/>
        <end position="179"/>
    </location>
</feature>
<dbReference type="PANTHER" id="PTHR43229:SF2">
    <property type="entry name" value="NODULATION PROTEIN J"/>
    <property type="match status" value="1"/>
</dbReference>
<dbReference type="PROSITE" id="PS51012">
    <property type="entry name" value="ABC_TM2"/>
    <property type="match status" value="1"/>
</dbReference>
<dbReference type="RefSeq" id="WP_107725495.1">
    <property type="nucleotide sequence ID" value="NZ_PZZP01000001.1"/>
</dbReference>
<comment type="similarity">
    <text evidence="5">Belongs to the ABC-2 integral membrane protein family.</text>
</comment>
<evidence type="ECO:0000256" key="5">
    <source>
        <dbReference type="RuleBase" id="RU361157"/>
    </source>
</evidence>
<accession>A0A2T4ZA35</accession>
<organism evidence="7 8">
    <name type="scientific">Desmospora activa DSM 45169</name>
    <dbReference type="NCBI Taxonomy" id="1121389"/>
    <lineage>
        <taxon>Bacteria</taxon>
        <taxon>Bacillati</taxon>
        <taxon>Bacillota</taxon>
        <taxon>Bacilli</taxon>
        <taxon>Bacillales</taxon>
        <taxon>Thermoactinomycetaceae</taxon>
        <taxon>Desmospora</taxon>
    </lineage>
</organism>
<evidence type="ECO:0000256" key="2">
    <source>
        <dbReference type="ARBA" id="ARBA00022692"/>
    </source>
</evidence>
<dbReference type="OrthoDB" id="670210at2"/>
<proteinExistence type="inferred from homology"/>
<evidence type="ECO:0000256" key="4">
    <source>
        <dbReference type="ARBA" id="ARBA00023136"/>
    </source>
</evidence>
<dbReference type="PANTHER" id="PTHR43229">
    <property type="entry name" value="NODULATION PROTEIN J"/>
    <property type="match status" value="1"/>
</dbReference>
<feature type="transmembrane region" description="Helical" evidence="5">
    <location>
        <begin position="118"/>
        <end position="151"/>
    </location>
</feature>
<gene>
    <name evidence="7" type="ORF">C8J48_1323</name>
</gene>
<dbReference type="InterPro" id="IPR051784">
    <property type="entry name" value="Nod_factor_ABC_transporter"/>
</dbReference>
<evidence type="ECO:0000256" key="3">
    <source>
        <dbReference type="ARBA" id="ARBA00022989"/>
    </source>
</evidence>
<feature type="transmembrane region" description="Helical" evidence="5">
    <location>
        <begin position="48"/>
        <end position="71"/>
    </location>
</feature>
<dbReference type="Proteomes" id="UP000241639">
    <property type="component" value="Unassembled WGS sequence"/>
</dbReference>
<evidence type="ECO:0000259" key="6">
    <source>
        <dbReference type="PROSITE" id="PS51012"/>
    </source>
</evidence>
<dbReference type="AlphaFoldDB" id="A0A2T4ZA35"/>
<evidence type="ECO:0000256" key="1">
    <source>
        <dbReference type="ARBA" id="ARBA00004141"/>
    </source>
</evidence>
<reference evidence="7 8" key="1">
    <citation type="submission" date="2018-04" db="EMBL/GenBank/DDBJ databases">
        <title>Genomic Encyclopedia of Archaeal and Bacterial Type Strains, Phase II (KMG-II): from individual species to whole genera.</title>
        <authorList>
            <person name="Goeker M."/>
        </authorList>
    </citation>
    <scope>NUCLEOTIDE SEQUENCE [LARGE SCALE GENOMIC DNA]</scope>
    <source>
        <strain evidence="7 8">DSM 45169</strain>
    </source>
</reference>